<proteinExistence type="predicted"/>
<dbReference type="AlphaFoldDB" id="A0A562NKM5"/>
<protein>
    <submittedName>
        <fullName evidence="1">Uncharacterized protein DUF3800</fullName>
    </submittedName>
</protein>
<gene>
    <name evidence="1" type="ORF">IQ24_02642</name>
</gene>
<accession>A0A562NKM5</accession>
<keyword evidence="2" id="KW-1185">Reference proteome</keyword>
<dbReference type="OrthoDB" id="9792394at2"/>
<sequence length="267" mass="30287">MTGYIAFVDESGCEGDPQKIGGFEFLSLVAVVVRRRNLQCLTEIWDRHARIERKPSAWRWRGFKDTNSDASKYLASELLAGQPFQFSAVIVHKPSLHRLDHKAQHGDLYFYATQLLLERISWIVRDGQRLSAEDDPRVRIVFSERKNTAYDKLIGYSSSVKRGCGPRLSNTEWSHIDLAEIKQIPHHICGPLDAADFIAGSIASAIEMNRKYGLLDDRYLLPLAGRCYKPSGGSALNNGLKLYPADASSALLSEDRFRWVRSHYMKK</sequence>
<dbReference type="Proteomes" id="UP000316225">
    <property type="component" value="Unassembled WGS sequence"/>
</dbReference>
<dbReference type="Pfam" id="PF12686">
    <property type="entry name" value="DUF3800"/>
    <property type="match status" value="1"/>
</dbReference>
<reference evidence="1 2" key="1">
    <citation type="journal article" date="2015" name="Stand. Genomic Sci.">
        <title>Genomic Encyclopedia of Bacterial and Archaeal Type Strains, Phase III: the genomes of soil and plant-associated and newly described type strains.</title>
        <authorList>
            <person name="Whitman W.B."/>
            <person name="Woyke T."/>
            <person name="Klenk H.P."/>
            <person name="Zhou Y."/>
            <person name="Lilburn T.G."/>
            <person name="Beck B.J."/>
            <person name="De Vos P."/>
            <person name="Vandamme P."/>
            <person name="Eisen J.A."/>
            <person name="Garrity G."/>
            <person name="Hugenholtz P."/>
            <person name="Kyrpides N.C."/>
        </authorList>
    </citation>
    <scope>NUCLEOTIDE SEQUENCE [LARGE SCALE GENOMIC DNA]</scope>
    <source>
        <strain evidence="1 2">CGMCC 1.5364</strain>
    </source>
</reference>
<name>A0A562NKM5_9RHOB</name>
<comment type="caution">
    <text evidence="1">The sequence shown here is derived from an EMBL/GenBank/DDBJ whole genome shotgun (WGS) entry which is preliminary data.</text>
</comment>
<evidence type="ECO:0000313" key="2">
    <source>
        <dbReference type="Proteomes" id="UP000316225"/>
    </source>
</evidence>
<dbReference type="RefSeq" id="WP_145398569.1">
    <property type="nucleotide sequence ID" value="NZ_VLKU01000008.1"/>
</dbReference>
<evidence type="ECO:0000313" key="1">
    <source>
        <dbReference type="EMBL" id="TWI32767.1"/>
    </source>
</evidence>
<organism evidence="1 2">
    <name type="scientific">Paracoccus sulfuroxidans</name>
    <dbReference type="NCBI Taxonomy" id="384678"/>
    <lineage>
        <taxon>Bacteria</taxon>
        <taxon>Pseudomonadati</taxon>
        <taxon>Pseudomonadota</taxon>
        <taxon>Alphaproteobacteria</taxon>
        <taxon>Rhodobacterales</taxon>
        <taxon>Paracoccaceae</taxon>
        <taxon>Paracoccus</taxon>
    </lineage>
</organism>
<dbReference type="EMBL" id="VLKU01000008">
    <property type="protein sequence ID" value="TWI32767.1"/>
    <property type="molecule type" value="Genomic_DNA"/>
</dbReference>
<dbReference type="InterPro" id="IPR024524">
    <property type="entry name" value="DUF3800"/>
</dbReference>